<keyword evidence="1" id="KW-0812">Transmembrane</keyword>
<feature type="transmembrane region" description="Helical" evidence="1">
    <location>
        <begin position="115"/>
        <end position="138"/>
    </location>
</feature>
<organism evidence="2">
    <name type="scientific">marine sediment metagenome</name>
    <dbReference type="NCBI Taxonomy" id="412755"/>
    <lineage>
        <taxon>unclassified sequences</taxon>
        <taxon>metagenomes</taxon>
        <taxon>ecological metagenomes</taxon>
    </lineage>
</organism>
<keyword evidence="1" id="KW-0472">Membrane</keyword>
<reference evidence="2" key="1">
    <citation type="journal article" date="2014" name="Front. Microbiol.">
        <title>High frequency of phylogenetically diverse reductive dehalogenase-homologous genes in deep subseafloor sedimentary metagenomes.</title>
        <authorList>
            <person name="Kawai M."/>
            <person name="Futagami T."/>
            <person name="Toyoda A."/>
            <person name="Takaki Y."/>
            <person name="Nishi S."/>
            <person name="Hori S."/>
            <person name="Arai W."/>
            <person name="Tsubouchi T."/>
            <person name="Morono Y."/>
            <person name="Uchiyama I."/>
            <person name="Ito T."/>
            <person name="Fujiyama A."/>
            <person name="Inagaki F."/>
            <person name="Takami H."/>
        </authorList>
    </citation>
    <scope>NUCLEOTIDE SEQUENCE</scope>
    <source>
        <strain evidence="2">Expedition CK06-06</strain>
    </source>
</reference>
<accession>X0YWF2</accession>
<feature type="transmembrane region" description="Helical" evidence="1">
    <location>
        <begin position="20"/>
        <end position="41"/>
    </location>
</feature>
<feature type="transmembrane region" description="Helical" evidence="1">
    <location>
        <begin position="76"/>
        <end position="94"/>
    </location>
</feature>
<sequence>MITLIPGFALFFLLLIQHYTIFEFTLLWIIIGFIISSVIVIKILKIQLKPVKYVFLLGISILSFIFLYLISSKPFFWTEIEMLIMFLLGAISLQNSFQTFGHKTNFHLREILGKYLTIGIILIPILSSTVLFGSVQIIEIKANNSPELIFWSDTS</sequence>
<proteinExistence type="predicted"/>
<evidence type="ECO:0000256" key="1">
    <source>
        <dbReference type="SAM" id="Phobius"/>
    </source>
</evidence>
<name>X0YWF2_9ZZZZ</name>
<keyword evidence="1" id="KW-1133">Transmembrane helix</keyword>
<evidence type="ECO:0000313" key="2">
    <source>
        <dbReference type="EMBL" id="GAG40921.1"/>
    </source>
</evidence>
<dbReference type="EMBL" id="BARS01042290">
    <property type="protein sequence ID" value="GAG40921.1"/>
    <property type="molecule type" value="Genomic_DNA"/>
</dbReference>
<gene>
    <name evidence="2" type="ORF">S01H1_64184</name>
</gene>
<feature type="non-terminal residue" evidence="2">
    <location>
        <position position="155"/>
    </location>
</feature>
<feature type="transmembrane region" description="Helical" evidence="1">
    <location>
        <begin position="53"/>
        <end position="70"/>
    </location>
</feature>
<comment type="caution">
    <text evidence="2">The sequence shown here is derived from an EMBL/GenBank/DDBJ whole genome shotgun (WGS) entry which is preliminary data.</text>
</comment>
<protein>
    <submittedName>
        <fullName evidence="2">Uncharacterized protein</fullName>
    </submittedName>
</protein>
<dbReference type="AlphaFoldDB" id="X0YWF2"/>